<dbReference type="STRING" id="1424661.SAMN05216281_102360"/>
<evidence type="ECO:0000313" key="1">
    <source>
        <dbReference type="EMBL" id="TFB89345.1"/>
    </source>
</evidence>
<organism evidence="1 2">
    <name type="scientific">Cryobacterium luteum</name>
    <dbReference type="NCBI Taxonomy" id="1424661"/>
    <lineage>
        <taxon>Bacteria</taxon>
        <taxon>Bacillati</taxon>
        <taxon>Actinomycetota</taxon>
        <taxon>Actinomycetes</taxon>
        <taxon>Micrococcales</taxon>
        <taxon>Microbacteriaceae</taxon>
        <taxon>Cryobacterium</taxon>
    </lineage>
</organism>
<evidence type="ECO:0000313" key="2">
    <source>
        <dbReference type="Proteomes" id="UP000297654"/>
    </source>
</evidence>
<dbReference type="RefSeq" id="WP_134450388.1">
    <property type="nucleotide sequence ID" value="NZ_FOCN01000002.1"/>
</dbReference>
<proteinExistence type="predicted"/>
<protein>
    <submittedName>
        <fullName evidence="1">Uncharacterized protein</fullName>
    </submittedName>
</protein>
<sequence length="444" mass="48633">MRMFRKPSARSPRWKIIAVSSSLLVAVGLPVALLGTSKAEPAPPAAVQPVASGALALPRIPWEGGPAYWNNFDKARAAGWSDPDFFPIVSWFGNFSSDAEVQYDKSLGINTYTGMWEGTPYHLFADNGVFWIGGKLNDSFADDSANWVGRFLDDEVDGRFAPAEGQAHLQTIVDGLPADGRFKYANFTQMVVGTDLDQRVAQQYVNGYTDVVSVDMYWYSIPYCDWRPYRDAYLVPVEQANCRTASSYGKIVEGLTQQDAADGQMQPRWQWVENLNGGPPEAPPTTYISPSQLKGAVVSSIINEARGLAYFNQSLGGSCQTANVFRQSQVTPEFCGNAQVEAVKEVNAQIHALASVINTQSYEYSFGAELDTMLKSHDGYAYVFAMIDGSSVPGDRTFTLPASVHGASAAVLGEGRTLTVDAAGRFRDSFAEEYSYHVYRVKID</sequence>
<accession>A0A1H8CEN4</accession>
<dbReference type="AlphaFoldDB" id="A0A1H8CEN4"/>
<comment type="caution">
    <text evidence="1">The sequence shown here is derived from an EMBL/GenBank/DDBJ whole genome shotgun (WGS) entry which is preliminary data.</text>
</comment>
<dbReference type="Proteomes" id="UP000297654">
    <property type="component" value="Unassembled WGS sequence"/>
</dbReference>
<name>A0A1H8CEN4_9MICO</name>
<reference evidence="1 2" key="1">
    <citation type="submission" date="2019-03" db="EMBL/GenBank/DDBJ databases">
        <title>Genomics of glacier-inhabiting Cryobacterium strains.</title>
        <authorList>
            <person name="Liu Q."/>
            <person name="Xin Y.-H."/>
        </authorList>
    </citation>
    <scope>NUCLEOTIDE SEQUENCE [LARGE SCALE GENOMIC DNA]</scope>
    <source>
        <strain evidence="1 2">Hh15</strain>
    </source>
</reference>
<gene>
    <name evidence="1" type="ORF">E3O10_10825</name>
</gene>
<keyword evidence="2" id="KW-1185">Reference proteome</keyword>
<dbReference type="OrthoDB" id="505641at2"/>
<dbReference type="EMBL" id="SOFF01000030">
    <property type="protein sequence ID" value="TFB89345.1"/>
    <property type="molecule type" value="Genomic_DNA"/>
</dbReference>